<dbReference type="SUPFAM" id="SSF143011">
    <property type="entry name" value="RelE-like"/>
    <property type="match status" value="1"/>
</dbReference>
<evidence type="ECO:0000256" key="2">
    <source>
        <dbReference type="PIRSR" id="PIRSR006156-1"/>
    </source>
</evidence>
<accession>A0A073IVG6</accession>
<dbReference type="RefSeq" id="WP_037973915.1">
    <property type="nucleotide sequence ID" value="NZ_JMKI01000002.1"/>
</dbReference>
<evidence type="ECO:0000313" key="4">
    <source>
        <dbReference type="Proteomes" id="UP000027665"/>
    </source>
</evidence>
<sequence>MREIVYSSRYKRDLKRMIRRGANLALHDEILALLVADAPLPDRYRDHALVGEWKGFRELHIRPDWLLVYAKEGDMLLLLAAAGSHADVFEL</sequence>
<dbReference type="eggNOG" id="COG3041">
    <property type="taxonomic scope" value="Bacteria"/>
</dbReference>
<reference evidence="3 4" key="1">
    <citation type="submission" date="2014-04" db="EMBL/GenBank/DDBJ databases">
        <title>Draft Genome Sequence of Synergistes jonesii.</title>
        <authorList>
            <person name="Coil D.A."/>
            <person name="Eisen J.A."/>
            <person name="Holland-Moritz H.E."/>
        </authorList>
    </citation>
    <scope>NUCLEOTIDE SEQUENCE [LARGE SCALE GENOMIC DNA]</scope>
    <source>
        <strain evidence="3 4">78-1</strain>
    </source>
</reference>
<dbReference type="STRING" id="2754.EH55_01370"/>
<dbReference type="Proteomes" id="UP000027665">
    <property type="component" value="Unassembled WGS sequence"/>
</dbReference>
<dbReference type="GeneID" id="90982338"/>
<dbReference type="InterPro" id="IPR004386">
    <property type="entry name" value="Toxin_YafQ-like"/>
</dbReference>
<keyword evidence="1" id="KW-1277">Toxin-antitoxin system</keyword>
<dbReference type="Pfam" id="PF15738">
    <property type="entry name" value="YafQ_toxin"/>
    <property type="match status" value="1"/>
</dbReference>
<keyword evidence="4" id="KW-1185">Reference proteome</keyword>
<dbReference type="EMBL" id="JMKI01000002">
    <property type="protein sequence ID" value="KEJ93456.1"/>
    <property type="molecule type" value="Genomic_DNA"/>
</dbReference>
<evidence type="ECO:0000313" key="3">
    <source>
        <dbReference type="EMBL" id="KEJ93456.1"/>
    </source>
</evidence>
<dbReference type="AlphaFoldDB" id="A0A073IVG6"/>
<dbReference type="PIRSF" id="PIRSF006156">
    <property type="entry name" value="YafQ"/>
    <property type="match status" value="1"/>
</dbReference>
<dbReference type="InterPro" id="IPR007712">
    <property type="entry name" value="RelE/ParE_toxin"/>
</dbReference>
<dbReference type="InterPro" id="IPR035093">
    <property type="entry name" value="RelE/ParE_toxin_dom_sf"/>
</dbReference>
<dbReference type="Gene3D" id="3.30.2310.20">
    <property type="entry name" value="RelE-like"/>
    <property type="match status" value="1"/>
</dbReference>
<comment type="caution">
    <text evidence="3">The sequence shown here is derived from an EMBL/GenBank/DDBJ whole genome shotgun (WGS) entry which is preliminary data.</text>
</comment>
<protein>
    <recommendedName>
        <fullName evidence="5">RelE/StbE family addiction module toxin</fullName>
    </recommendedName>
</protein>
<gene>
    <name evidence="3" type="ORF">EH55_01370</name>
</gene>
<feature type="active site" description="Proton donor" evidence="2">
    <location>
        <position position="85"/>
    </location>
</feature>
<dbReference type="GO" id="GO:0006402">
    <property type="term" value="P:mRNA catabolic process"/>
    <property type="evidence" value="ECO:0007669"/>
    <property type="project" value="TreeGrafter"/>
</dbReference>
<dbReference type="PATRIC" id="fig|2754.20.peg.236"/>
<dbReference type="PANTHER" id="PTHR40588:SF1">
    <property type="entry name" value="MRNA INTERFERASE TOXIN YAFQ"/>
    <property type="match status" value="1"/>
</dbReference>
<evidence type="ECO:0008006" key="5">
    <source>
        <dbReference type="Google" id="ProtNLM"/>
    </source>
</evidence>
<dbReference type="GO" id="GO:0006415">
    <property type="term" value="P:translational termination"/>
    <property type="evidence" value="ECO:0007669"/>
    <property type="project" value="TreeGrafter"/>
</dbReference>
<dbReference type="OrthoDB" id="7030467at2"/>
<name>A0A073IVG6_9BACT</name>
<dbReference type="NCBIfam" id="TIGR02385">
    <property type="entry name" value="RelE_StbE"/>
    <property type="match status" value="1"/>
</dbReference>
<proteinExistence type="predicted"/>
<organism evidence="3 4">
    <name type="scientific">Synergistes jonesii</name>
    <dbReference type="NCBI Taxonomy" id="2754"/>
    <lineage>
        <taxon>Bacteria</taxon>
        <taxon>Thermotogati</taxon>
        <taxon>Synergistota</taxon>
        <taxon>Synergistia</taxon>
        <taxon>Synergistales</taxon>
        <taxon>Synergistaceae</taxon>
        <taxon>Synergistes</taxon>
    </lineage>
</organism>
<dbReference type="GO" id="GO:0004521">
    <property type="term" value="F:RNA endonuclease activity"/>
    <property type="evidence" value="ECO:0007669"/>
    <property type="project" value="TreeGrafter"/>
</dbReference>
<evidence type="ECO:0000256" key="1">
    <source>
        <dbReference type="ARBA" id="ARBA00022649"/>
    </source>
</evidence>
<dbReference type="PANTHER" id="PTHR40588">
    <property type="entry name" value="MRNA INTERFERASE TOXIN YAFQ"/>
    <property type="match status" value="1"/>
</dbReference>